<reference evidence="1 2" key="1">
    <citation type="submission" date="2019-03" db="EMBL/GenBank/DDBJ databases">
        <title>Genomic Encyclopedia of Type Strains, Phase IV (KMG-IV): sequencing the most valuable type-strain genomes for metagenomic binning, comparative biology and taxonomic classification.</title>
        <authorList>
            <person name="Goeker M."/>
        </authorList>
    </citation>
    <scope>NUCLEOTIDE SEQUENCE [LARGE SCALE GENOMIC DNA]</scope>
    <source>
        <strain evidence="1 2">DSM 28231</strain>
    </source>
</reference>
<sequence length="133" mass="15250">MSDDKEYIEVECINPKCKKVSVFSIPKSLSTCKNCGTKLPLSKLKKSSIATSGKVIFLALGVGYSVAEAPELFQTKDEIILIYERMNACMSEARYYREQRDICACAFSKTYESHKFFSDIKDIYRENIRKCRD</sequence>
<protein>
    <submittedName>
        <fullName evidence="1">Uncharacterized protein</fullName>
    </submittedName>
</protein>
<dbReference type="EMBL" id="SLXI01000005">
    <property type="protein sequence ID" value="TCP11957.1"/>
    <property type="molecule type" value="Genomic_DNA"/>
</dbReference>
<keyword evidence="2" id="KW-1185">Reference proteome</keyword>
<dbReference type="Proteomes" id="UP000294841">
    <property type="component" value="Unassembled WGS sequence"/>
</dbReference>
<proteinExistence type="predicted"/>
<dbReference type="AlphaFoldDB" id="A0A4R2MWN0"/>
<accession>A0A4R2MWN0</accession>
<evidence type="ECO:0000313" key="2">
    <source>
        <dbReference type="Proteomes" id="UP000294841"/>
    </source>
</evidence>
<organism evidence="1 2">
    <name type="scientific">Bisgaardia hudsonensis</name>
    <dbReference type="NCBI Taxonomy" id="109472"/>
    <lineage>
        <taxon>Bacteria</taxon>
        <taxon>Pseudomonadati</taxon>
        <taxon>Pseudomonadota</taxon>
        <taxon>Gammaproteobacteria</taxon>
        <taxon>Pasteurellales</taxon>
        <taxon>Pasteurellaceae</taxon>
        <taxon>Bisgaardia</taxon>
    </lineage>
</organism>
<dbReference type="RefSeq" id="WP_132024255.1">
    <property type="nucleotide sequence ID" value="NZ_CP016605.1"/>
</dbReference>
<name>A0A4R2MWN0_9PAST</name>
<comment type="caution">
    <text evidence="1">The sequence shown here is derived from an EMBL/GenBank/DDBJ whole genome shotgun (WGS) entry which is preliminary data.</text>
</comment>
<gene>
    <name evidence="1" type="ORF">EV697_10569</name>
</gene>
<dbReference type="OrthoDB" id="5688532at2"/>
<evidence type="ECO:0000313" key="1">
    <source>
        <dbReference type="EMBL" id="TCP11957.1"/>
    </source>
</evidence>